<dbReference type="Proteomes" id="UP000184932">
    <property type="component" value="Unassembled WGS sequence"/>
</dbReference>
<evidence type="ECO:0000256" key="1">
    <source>
        <dbReference type="ARBA" id="ARBA00001962"/>
    </source>
</evidence>
<evidence type="ECO:0000256" key="3">
    <source>
        <dbReference type="ARBA" id="ARBA00023002"/>
    </source>
</evidence>
<dbReference type="InterPro" id="IPR039697">
    <property type="entry name" value="Alcohol_dehydrogenase_Fe"/>
</dbReference>
<evidence type="ECO:0000313" key="8">
    <source>
        <dbReference type="EMBL" id="SIO30135.1"/>
    </source>
</evidence>
<name>A0A1N6IDW9_9RHOB</name>
<dbReference type="RefSeq" id="WP_074257904.1">
    <property type="nucleotide sequence ID" value="NZ_FSRL01000002.1"/>
</dbReference>
<comment type="catalytic activity">
    <reaction evidence="5">
        <text>a primary alcohol + NAD(+) = an aldehyde + NADH + H(+)</text>
        <dbReference type="Rhea" id="RHEA:10736"/>
        <dbReference type="ChEBI" id="CHEBI:15378"/>
        <dbReference type="ChEBI" id="CHEBI:15734"/>
        <dbReference type="ChEBI" id="CHEBI:17478"/>
        <dbReference type="ChEBI" id="CHEBI:57540"/>
        <dbReference type="ChEBI" id="CHEBI:57945"/>
        <dbReference type="EC" id="1.1.1.1"/>
    </reaction>
</comment>
<dbReference type="Gene3D" id="3.40.50.1970">
    <property type="match status" value="1"/>
</dbReference>
<dbReference type="InterPro" id="IPR056798">
    <property type="entry name" value="ADH_Fe_C"/>
</dbReference>
<dbReference type="OrthoDB" id="9815791at2"/>
<dbReference type="EMBL" id="FSRL01000002">
    <property type="protein sequence ID" value="SIO30135.1"/>
    <property type="molecule type" value="Genomic_DNA"/>
</dbReference>
<dbReference type="InterPro" id="IPR018211">
    <property type="entry name" value="ADH_Fe_CS"/>
</dbReference>
<accession>A0A1N6IDW9</accession>
<evidence type="ECO:0000256" key="4">
    <source>
        <dbReference type="ARBA" id="ARBA00023027"/>
    </source>
</evidence>
<sequence length="390" mass="40516">MAHTITYLTQIQFGAGALAELGETLKAHGVTRPLFVTDKGIVAAGLLDKAVAASGIAAPALYDGTPANPTETASAEALEVYRVNGCDGLVAVGGGSPIDLAKAVAIRVNHHEPLDRYAVIEGGLARIVNPLPPLIAVPTTAGTGSEVGRAAIISFADGRKLGLISPRLIPTVAICDPDLTLGLPPLQTAATGMDALTHCIETYLSPRINPTAEAIALDGLRRAARSIERATRDGSDRAAREDMMIAALHGGLTFQKGLGAVHALSHPLGGLKTISLHHGTLNAVLLPIVLRFCEGAAPAKYAVLREVLGLAADASLPAYVTDLNRRLGLPATLGEMGLGTDVVEQIAAAALLDHSHASNARPFSEEEYRAILREAITGTPAEMGRAEERR</sequence>
<reference evidence="9" key="1">
    <citation type="submission" date="2016-11" db="EMBL/GenBank/DDBJ databases">
        <authorList>
            <person name="Varghese N."/>
            <person name="Submissions S."/>
        </authorList>
    </citation>
    <scope>NUCLEOTIDE SEQUENCE [LARGE SCALE GENOMIC DNA]</scope>
    <source>
        <strain evidence="9">DSM 29440</strain>
    </source>
</reference>
<evidence type="ECO:0000256" key="5">
    <source>
        <dbReference type="ARBA" id="ARBA00049243"/>
    </source>
</evidence>
<evidence type="ECO:0000313" key="9">
    <source>
        <dbReference type="Proteomes" id="UP000184932"/>
    </source>
</evidence>
<dbReference type="SUPFAM" id="SSF56796">
    <property type="entry name" value="Dehydroquinate synthase-like"/>
    <property type="match status" value="1"/>
</dbReference>
<protein>
    <submittedName>
        <fullName evidence="8">Uncharacterized protein</fullName>
    </submittedName>
</protein>
<dbReference type="Gene3D" id="1.20.1090.10">
    <property type="entry name" value="Dehydroquinate synthase-like - alpha domain"/>
    <property type="match status" value="1"/>
</dbReference>
<comment type="cofactor">
    <cofactor evidence="1">
        <name>Fe cation</name>
        <dbReference type="ChEBI" id="CHEBI:24875"/>
    </cofactor>
</comment>
<organism evidence="8 9">
    <name type="scientific">Vannielia litorea</name>
    <dbReference type="NCBI Taxonomy" id="1217970"/>
    <lineage>
        <taxon>Bacteria</taxon>
        <taxon>Pseudomonadati</taxon>
        <taxon>Pseudomonadota</taxon>
        <taxon>Alphaproteobacteria</taxon>
        <taxon>Rhodobacterales</taxon>
        <taxon>Paracoccaceae</taxon>
        <taxon>Vannielia</taxon>
    </lineage>
</organism>
<dbReference type="InterPro" id="IPR001670">
    <property type="entry name" value="ADH_Fe/GldA"/>
</dbReference>
<dbReference type="PROSITE" id="PS00913">
    <property type="entry name" value="ADH_IRON_1"/>
    <property type="match status" value="1"/>
</dbReference>
<dbReference type="AlphaFoldDB" id="A0A1N6IDW9"/>
<dbReference type="Pfam" id="PF25137">
    <property type="entry name" value="ADH_Fe_C"/>
    <property type="match status" value="1"/>
</dbReference>
<feature type="domain" description="Alcohol dehydrogenase iron-type/glycerol dehydrogenase GldA" evidence="6">
    <location>
        <begin position="9"/>
        <end position="177"/>
    </location>
</feature>
<evidence type="ECO:0000259" key="6">
    <source>
        <dbReference type="Pfam" id="PF00465"/>
    </source>
</evidence>
<dbReference type="FunFam" id="3.40.50.1970:FF:000003">
    <property type="entry name" value="Alcohol dehydrogenase, iron-containing"/>
    <property type="match status" value="1"/>
</dbReference>
<dbReference type="PANTHER" id="PTHR11496">
    <property type="entry name" value="ALCOHOL DEHYDROGENASE"/>
    <property type="match status" value="1"/>
</dbReference>
<dbReference type="GO" id="GO:0004022">
    <property type="term" value="F:alcohol dehydrogenase (NAD+) activity"/>
    <property type="evidence" value="ECO:0007669"/>
    <property type="project" value="UniProtKB-EC"/>
</dbReference>
<dbReference type="STRING" id="1217970.SAMN05444002_3744"/>
<dbReference type="CDD" id="cd14861">
    <property type="entry name" value="Fe-ADH-like"/>
    <property type="match status" value="1"/>
</dbReference>
<keyword evidence="4" id="KW-0520">NAD</keyword>
<evidence type="ECO:0000259" key="7">
    <source>
        <dbReference type="Pfam" id="PF25137"/>
    </source>
</evidence>
<gene>
    <name evidence="8" type="ORF">SAMN05444002_3744</name>
</gene>
<dbReference type="Pfam" id="PF00465">
    <property type="entry name" value="Fe-ADH"/>
    <property type="match status" value="1"/>
</dbReference>
<comment type="similarity">
    <text evidence="2">Belongs to the iron-containing alcohol dehydrogenase family.</text>
</comment>
<keyword evidence="3" id="KW-0560">Oxidoreductase</keyword>
<proteinExistence type="inferred from homology"/>
<feature type="domain" description="Fe-containing alcohol dehydrogenase-like C-terminal" evidence="7">
    <location>
        <begin position="188"/>
        <end position="375"/>
    </location>
</feature>
<dbReference type="PANTHER" id="PTHR11496:SF102">
    <property type="entry name" value="ALCOHOL DEHYDROGENASE 4"/>
    <property type="match status" value="1"/>
</dbReference>
<evidence type="ECO:0000256" key="2">
    <source>
        <dbReference type="ARBA" id="ARBA00007358"/>
    </source>
</evidence>
<keyword evidence="9" id="KW-1185">Reference proteome</keyword>
<dbReference type="GO" id="GO:0046872">
    <property type="term" value="F:metal ion binding"/>
    <property type="evidence" value="ECO:0007669"/>
    <property type="project" value="InterPro"/>
</dbReference>